<evidence type="ECO:0000313" key="1">
    <source>
        <dbReference type="EMBL" id="CAG7723143.1"/>
    </source>
</evidence>
<evidence type="ECO:0000313" key="2">
    <source>
        <dbReference type="Proteomes" id="UP000708208"/>
    </source>
</evidence>
<organism evidence="1 2">
    <name type="scientific">Allacma fusca</name>
    <dbReference type="NCBI Taxonomy" id="39272"/>
    <lineage>
        <taxon>Eukaryota</taxon>
        <taxon>Metazoa</taxon>
        <taxon>Ecdysozoa</taxon>
        <taxon>Arthropoda</taxon>
        <taxon>Hexapoda</taxon>
        <taxon>Collembola</taxon>
        <taxon>Symphypleona</taxon>
        <taxon>Sminthuridae</taxon>
        <taxon>Allacma</taxon>
    </lineage>
</organism>
<dbReference type="Proteomes" id="UP000708208">
    <property type="component" value="Unassembled WGS sequence"/>
</dbReference>
<gene>
    <name evidence="1" type="ORF">AFUS01_LOCUS12247</name>
</gene>
<dbReference type="EMBL" id="CAJVCH010096001">
    <property type="protein sequence ID" value="CAG7723143.1"/>
    <property type="molecule type" value="Genomic_DNA"/>
</dbReference>
<accession>A0A8J2JSV6</accession>
<keyword evidence="2" id="KW-1185">Reference proteome</keyword>
<proteinExistence type="predicted"/>
<protein>
    <submittedName>
        <fullName evidence="1">Uncharacterized protein</fullName>
    </submittedName>
</protein>
<reference evidence="1" key="1">
    <citation type="submission" date="2021-06" db="EMBL/GenBank/DDBJ databases">
        <authorList>
            <person name="Hodson N. C."/>
            <person name="Mongue J. A."/>
            <person name="Jaron S. K."/>
        </authorList>
    </citation>
    <scope>NUCLEOTIDE SEQUENCE</scope>
</reference>
<dbReference type="AlphaFoldDB" id="A0A8J2JSV6"/>
<comment type="caution">
    <text evidence="1">The sequence shown here is derived from an EMBL/GenBank/DDBJ whole genome shotgun (WGS) entry which is preliminary data.</text>
</comment>
<name>A0A8J2JSV6_9HEXA</name>
<sequence length="93" mass="10930">MLIDGNTEMDYQNIPDTVKEVSVRPDADEDDNRCTVVAKPLIKVYLSEEEFKEKYPDFQLNDEKIRRGASTVCAFNKKPLRHLPIRELYERKL</sequence>